<reference evidence="1 2" key="1">
    <citation type="journal article" date="2012" name="J. Bacteriol.">
        <title>Genome sequence of Rhizobium grahamii CCGE502, a broad-host-range symbiont with low nodulation competitiveness in Phaseolus vulgaris.</title>
        <authorList>
            <person name="Althabegoiti M.J."/>
            <person name="Lozano L."/>
            <person name="Torres-Tejerizo G."/>
            <person name="Ormeno-Orrillo E."/>
            <person name="Rogel M.A."/>
            <person name="Gonzalez V."/>
            <person name="Martinez-Romero E."/>
        </authorList>
    </citation>
    <scope>NUCLEOTIDE SEQUENCE [LARGE SCALE GENOMIC DNA]</scope>
    <source>
        <strain evidence="1 2">CCGE 502</strain>
    </source>
</reference>
<dbReference type="EMBL" id="AEYE02000005">
    <property type="protein sequence ID" value="EPE99554.1"/>
    <property type="molecule type" value="Genomic_DNA"/>
</dbReference>
<name>S3HLS8_9HYPH</name>
<sequence>MNTDNLEQAKLAVYAREMGISVEELEELHYREDCETSRDGDTIFNHYIEFSDENPWRTMVKIKGLDGNVVRFQPWLFETEGAPD</sequence>
<dbReference type="STRING" id="990285.RGCCGE502_05205"/>
<organism evidence="1 2">
    <name type="scientific">Rhizobium grahamii CCGE 502</name>
    <dbReference type="NCBI Taxonomy" id="990285"/>
    <lineage>
        <taxon>Bacteria</taxon>
        <taxon>Pseudomonadati</taxon>
        <taxon>Pseudomonadota</taxon>
        <taxon>Alphaproteobacteria</taxon>
        <taxon>Hyphomicrobiales</taxon>
        <taxon>Rhizobiaceae</taxon>
        <taxon>Rhizobium/Agrobacterium group</taxon>
        <taxon>Rhizobium</taxon>
    </lineage>
</organism>
<dbReference type="HOGENOM" id="CLU_2525219_0_0_5"/>
<keyword evidence="2" id="KW-1185">Reference proteome</keyword>
<dbReference type="Proteomes" id="UP000014411">
    <property type="component" value="Unassembled WGS sequence"/>
</dbReference>
<protein>
    <submittedName>
        <fullName evidence="1">Uncharacterized protein</fullName>
    </submittedName>
</protein>
<dbReference type="AlphaFoldDB" id="S3HLS8"/>
<evidence type="ECO:0000313" key="2">
    <source>
        <dbReference type="Proteomes" id="UP000014411"/>
    </source>
</evidence>
<comment type="caution">
    <text evidence="1">The sequence shown here is derived from an EMBL/GenBank/DDBJ whole genome shotgun (WGS) entry which is preliminary data.</text>
</comment>
<gene>
    <name evidence="1" type="ORF">RGCCGE502_05205</name>
</gene>
<proteinExistence type="predicted"/>
<evidence type="ECO:0000313" key="1">
    <source>
        <dbReference type="EMBL" id="EPE99554.1"/>
    </source>
</evidence>
<dbReference type="RefSeq" id="WP_016553114.1">
    <property type="nucleotide sequence ID" value="NZ_AEYE02000005.1"/>
</dbReference>
<accession>S3HLS8</accession>